<feature type="region of interest" description="Disordered" evidence="2">
    <location>
        <begin position="1"/>
        <end position="20"/>
    </location>
</feature>
<organism evidence="3 4">
    <name type="scientific">Kipferlia bialata</name>
    <dbReference type="NCBI Taxonomy" id="797122"/>
    <lineage>
        <taxon>Eukaryota</taxon>
        <taxon>Metamonada</taxon>
        <taxon>Carpediemonas-like organisms</taxon>
        <taxon>Kipferlia</taxon>
    </lineage>
</organism>
<protein>
    <submittedName>
        <fullName evidence="3">Uncharacterized protein</fullName>
    </submittedName>
</protein>
<name>A0A9K3D359_9EUKA</name>
<keyword evidence="1" id="KW-0175">Coiled coil</keyword>
<evidence type="ECO:0000313" key="3">
    <source>
        <dbReference type="EMBL" id="GIQ86449.1"/>
    </source>
</evidence>
<evidence type="ECO:0000313" key="4">
    <source>
        <dbReference type="Proteomes" id="UP000265618"/>
    </source>
</evidence>
<sequence>MVGPLHTVQQDPSRAIDTQEVDGECADVSGVSQAGEGLTLPPPPDSVWRDLETSAATLCKTENEALRQMETECTRQLQSQREMYDSRIATLIQSLSDKDSVHKTEMETQRQGYEYQVATLTETLSRQERECTAKAERETLEHQSRIVTLTESLAEQERENQRMKEALESHNHTLPQRLEESQNKVKHLIQSLRVCQHTCRRLASEVIQRRQAEGEWEEGHHQMETQYHQEQAEVARDTTLERHSPPRAPESKRMPAELKDAVIEDPLDTSTGTCMECIGDSGDSGGDRDDVSSEGEQSQLGKTQDVVTSAETEVICDGTGVDRDVVMEEETEVEDTDVSYSDTYPVACPAHTYPSGCTGSAWYGLDG</sequence>
<dbReference type="AlphaFoldDB" id="A0A9K3D359"/>
<gene>
    <name evidence="3" type="ORF">KIPB_008304</name>
</gene>
<dbReference type="EMBL" id="BDIP01002535">
    <property type="protein sequence ID" value="GIQ86449.1"/>
    <property type="molecule type" value="Genomic_DNA"/>
</dbReference>
<comment type="caution">
    <text evidence="3">The sequence shown here is derived from an EMBL/GenBank/DDBJ whole genome shotgun (WGS) entry which is preliminary data.</text>
</comment>
<accession>A0A9K3D359</accession>
<reference evidence="3 4" key="1">
    <citation type="journal article" date="2018" name="PLoS ONE">
        <title>The draft genome of Kipferlia bialata reveals reductive genome evolution in fornicate parasites.</title>
        <authorList>
            <person name="Tanifuji G."/>
            <person name="Takabayashi S."/>
            <person name="Kume K."/>
            <person name="Takagi M."/>
            <person name="Nakayama T."/>
            <person name="Kamikawa R."/>
            <person name="Inagaki Y."/>
            <person name="Hashimoto T."/>
        </authorList>
    </citation>
    <scope>NUCLEOTIDE SEQUENCE [LARGE SCALE GENOMIC DNA]</scope>
    <source>
        <strain evidence="3">NY0173</strain>
    </source>
</reference>
<proteinExistence type="predicted"/>
<feature type="coiled-coil region" evidence="1">
    <location>
        <begin position="110"/>
        <end position="173"/>
    </location>
</feature>
<feature type="region of interest" description="Disordered" evidence="2">
    <location>
        <begin position="267"/>
        <end position="338"/>
    </location>
</feature>
<dbReference type="Proteomes" id="UP000265618">
    <property type="component" value="Unassembled WGS sequence"/>
</dbReference>
<feature type="compositionally biased region" description="Acidic residues" evidence="2">
    <location>
        <begin position="327"/>
        <end position="337"/>
    </location>
</feature>
<evidence type="ECO:0000256" key="1">
    <source>
        <dbReference type="SAM" id="Coils"/>
    </source>
</evidence>
<evidence type="ECO:0000256" key="2">
    <source>
        <dbReference type="SAM" id="MobiDB-lite"/>
    </source>
</evidence>
<feature type="compositionally biased region" description="Polar residues" evidence="2">
    <location>
        <begin position="296"/>
        <end position="311"/>
    </location>
</feature>
<keyword evidence="4" id="KW-1185">Reference proteome</keyword>